<keyword evidence="2" id="KW-1133">Transmembrane helix</keyword>
<comment type="caution">
    <text evidence="3">The sequence shown here is derived from an EMBL/GenBank/DDBJ whole genome shotgun (WGS) entry which is preliminary data.</text>
</comment>
<keyword evidence="2" id="KW-0472">Membrane</keyword>
<accession>A0A401ZUP6</accession>
<keyword evidence="4" id="KW-1185">Reference proteome</keyword>
<feature type="transmembrane region" description="Helical" evidence="2">
    <location>
        <begin position="215"/>
        <end position="236"/>
    </location>
</feature>
<feature type="transmembrane region" description="Helical" evidence="2">
    <location>
        <begin position="343"/>
        <end position="362"/>
    </location>
</feature>
<feature type="transmembrane region" description="Helical" evidence="2">
    <location>
        <begin position="534"/>
        <end position="552"/>
    </location>
</feature>
<feature type="transmembrane region" description="Helical" evidence="2">
    <location>
        <begin position="507"/>
        <end position="528"/>
    </location>
</feature>
<feature type="transmembrane region" description="Helical" evidence="2">
    <location>
        <begin position="241"/>
        <end position="259"/>
    </location>
</feature>
<feature type="transmembrane region" description="Helical" evidence="2">
    <location>
        <begin position="661"/>
        <end position="677"/>
    </location>
</feature>
<feature type="transmembrane region" description="Helical" evidence="2">
    <location>
        <begin position="631"/>
        <end position="649"/>
    </location>
</feature>
<sequence>MDTSPPPLRCDCCGTPVDVQAASVCRTCGYPVDRVQEIVFLQQQVQNLQRVADHGGAQITIAQLIERYRRRLLQLTQASVVAQSPSEEKPLAPANAVSSEQPLPGDYPAATPPPSAGSPQSFLTEQSNVVIASLGAFFILIGSLSFLFTTKNSAQAFIVLLIVHVIFGAIGVVSYRFPRFRTVGIIYTGIFALQVPLVGYSAYQLVVGAAATLSAPTLVMIAALYATIVYVALALYQRFSVFGYLAAVAFFVADLAFLLVTNLNFWWYAIILFVPAFVSLVEIPRLRLRLDLQTTHPPILRGALLFLRYTSLILACISGFLTLIYALGNGLEVTSGLQREMRIAFLVFCLLLFVWVMAYTWLARARDLAGLLPWLATLNVLAGAYLYEASRIDYVFISVGLAGIYHLTSVVLPRSGRLAFPGVRKQLDILTLSLVLLIPCLVDLFLPFQIVQHSYHLSLFFNIQPDLSWETWAGIASILLGCLISISLVFTHTGFQKVLTPEKRNWPYVLIISGLLVTFVYGLVLLLWGKNDFVWWYLALALVWIVFAIAIRRLVNQHWAYPFDCLALLTTIGTLLLGFELSPDQKLIVLLGLATIYYAVLLYQRRALWLFLPVVLAICAFPSLWERPYILALFSFVLPLLTAGVRNWMGHKSREITPWEAPLMTIALLYGLLFVVHDGGLNTSSLQSWLGRPFALPLELAGLGAVWYLAAVWGRVSWWQWATILYTVPALLFPPHNFWILIWIAPILALLGFAVSKGSGRQWAAAPYSLSVLAVLIVGTYSLLFREYDPKITAIVPFVLFGYVLIAYSLIFLEKVPLLIWPVIGLTAWSVLSFPESELHWGSGEIALLAMLVFLYGRWQHRPVRQRGSLYGVGLLVALIGTWELWAWQQYDVALLVLFPASYLISIAPFVDRDSVLKSPKDLSNACAIVGALLLLLPTLWSSFGPHDLLVSLLLVGESLLLFILGTISRIRFFVLSGAAIVIVGAIHLLFLPSLGIPTFLAFMLVGVLLLVMATLLLLIRSRLTAPTAS</sequence>
<feature type="transmembrane region" description="Helical" evidence="2">
    <location>
        <begin position="265"/>
        <end position="284"/>
    </location>
</feature>
<dbReference type="RefSeq" id="WP_126578118.1">
    <property type="nucleotide sequence ID" value="NZ_BIFR01000001.1"/>
</dbReference>
<feature type="transmembrane region" description="Helical" evidence="2">
    <location>
        <begin position="689"/>
        <end position="709"/>
    </location>
</feature>
<feature type="transmembrane region" description="Helical" evidence="2">
    <location>
        <begin position="923"/>
        <end position="943"/>
    </location>
</feature>
<evidence type="ECO:0000313" key="4">
    <source>
        <dbReference type="Proteomes" id="UP000287352"/>
    </source>
</evidence>
<feature type="transmembrane region" description="Helical" evidence="2">
    <location>
        <begin position="394"/>
        <end position="415"/>
    </location>
</feature>
<dbReference type="Proteomes" id="UP000287352">
    <property type="component" value="Unassembled WGS sequence"/>
</dbReference>
<feature type="transmembrane region" description="Helical" evidence="2">
    <location>
        <begin position="768"/>
        <end position="786"/>
    </location>
</feature>
<dbReference type="OrthoDB" id="136418at2"/>
<feature type="transmembrane region" description="Helical" evidence="2">
    <location>
        <begin position="471"/>
        <end position="495"/>
    </location>
</feature>
<feature type="transmembrane region" description="Helical" evidence="2">
    <location>
        <begin position="840"/>
        <end position="857"/>
    </location>
</feature>
<name>A0A401ZUP6_9CHLR</name>
<feature type="transmembrane region" description="Helical" evidence="2">
    <location>
        <begin position="129"/>
        <end position="148"/>
    </location>
</feature>
<feature type="transmembrane region" description="Helical" evidence="2">
    <location>
        <begin position="893"/>
        <end position="911"/>
    </location>
</feature>
<feature type="transmembrane region" description="Helical" evidence="2">
    <location>
        <begin position="185"/>
        <end position="203"/>
    </location>
</feature>
<feature type="transmembrane region" description="Helical" evidence="2">
    <location>
        <begin position="738"/>
        <end position="756"/>
    </location>
</feature>
<evidence type="ECO:0000313" key="3">
    <source>
        <dbReference type="EMBL" id="GCE10522.1"/>
    </source>
</evidence>
<feature type="transmembrane region" description="Helical" evidence="2">
    <location>
        <begin position="559"/>
        <end position="579"/>
    </location>
</feature>
<dbReference type="EMBL" id="BIFR01000001">
    <property type="protein sequence ID" value="GCE10522.1"/>
    <property type="molecule type" value="Genomic_DNA"/>
</dbReference>
<feature type="transmembrane region" description="Helical" evidence="2">
    <location>
        <begin position="305"/>
        <end position="328"/>
    </location>
</feature>
<feature type="region of interest" description="Disordered" evidence="1">
    <location>
        <begin position="84"/>
        <end position="120"/>
    </location>
</feature>
<gene>
    <name evidence="3" type="ORF">KTT_03810</name>
</gene>
<feature type="transmembrane region" description="Helical" evidence="2">
    <location>
        <begin position="869"/>
        <end position="887"/>
    </location>
</feature>
<feature type="transmembrane region" description="Helical" evidence="2">
    <location>
        <begin position="427"/>
        <end position="451"/>
    </location>
</feature>
<keyword evidence="2" id="KW-0812">Transmembrane</keyword>
<feature type="transmembrane region" description="Helical" evidence="2">
    <location>
        <begin position="369"/>
        <end position="388"/>
    </location>
</feature>
<protein>
    <submittedName>
        <fullName evidence="3">Uncharacterized protein</fullName>
    </submittedName>
</protein>
<dbReference type="AlphaFoldDB" id="A0A401ZUP6"/>
<evidence type="ECO:0000256" key="2">
    <source>
        <dbReference type="SAM" id="Phobius"/>
    </source>
</evidence>
<feature type="transmembrane region" description="Helical" evidence="2">
    <location>
        <begin position="949"/>
        <end position="966"/>
    </location>
</feature>
<feature type="transmembrane region" description="Helical" evidence="2">
    <location>
        <begin position="792"/>
        <end position="811"/>
    </location>
</feature>
<feature type="transmembrane region" description="Helical" evidence="2">
    <location>
        <begin position="997"/>
        <end position="1020"/>
    </location>
</feature>
<feature type="transmembrane region" description="Helical" evidence="2">
    <location>
        <begin position="608"/>
        <end position="625"/>
    </location>
</feature>
<proteinExistence type="predicted"/>
<feature type="transmembrane region" description="Helical" evidence="2">
    <location>
        <begin position="154"/>
        <end position="173"/>
    </location>
</feature>
<feature type="transmembrane region" description="Helical" evidence="2">
    <location>
        <begin position="585"/>
        <end position="603"/>
    </location>
</feature>
<feature type="transmembrane region" description="Helical" evidence="2">
    <location>
        <begin position="973"/>
        <end position="991"/>
    </location>
</feature>
<evidence type="ECO:0000256" key="1">
    <source>
        <dbReference type="SAM" id="MobiDB-lite"/>
    </source>
</evidence>
<reference evidence="4" key="1">
    <citation type="submission" date="2018-12" db="EMBL/GenBank/DDBJ databases">
        <title>Tengunoibacter tsumagoiensis gen. nov., sp. nov., Dictyobacter kobayashii sp. nov., D. alpinus sp. nov., and D. joshuensis sp. nov. and description of Dictyobacteraceae fam. nov. within the order Ktedonobacterales isolated from Tengu-no-mugimeshi.</title>
        <authorList>
            <person name="Wang C.M."/>
            <person name="Zheng Y."/>
            <person name="Sakai Y."/>
            <person name="Toyoda A."/>
            <person name="Minakuchi Y."/>
            <person name="Abe K."/>
            <person name="Yokota A."/>
            <person name="Yabe S."/>
        </authorList>
    </citation>
    <scope>NUCLEOTIDE SEQUENCE [LARGE SCALE GENOMIC DNA]</scope>
    <source>
        <strain evidence="4">Uno3</strain>
    </source>
</reference>
<organism evidence="3 4">
    <name type="scientific">Tengunoibacter tsumagoiensis</name>
    <dbReference type="NCBI Taxonomy" id="2014871"/>
    <lineage>
        <taxon>Bacteria</taxon>
        <taxon>Bacillati</taxon>
        <taxon>Chloroflexota</taxon>
        <taxon>Ktedonobacteria</taxon>
        <taxon>Ktedonobacterales</taxon>
        <taxon>Dictyobacteraceae</taxon>
        <taxon>Tengunoibacter</taxon>
    </lineage>
</organism>